<dbReference type="GO" id="GO:0061630">
    <property type="term" value="F:ubiquitin protein ligase activity"/>
    <property type="evidence" value="ECO:0007669"/>
    <property type="project" value="UniProtKB-EC"/>
</dbReference>
<evidence type="ECO:0000313" key="6">
    <source>
        <dbReference type="Proteomes" id="UP000467841"/>
    </source>
</evidence>
<accession>A0A6D2ICP4</accession>
<evidence type="ECO:0000256" key="1">
    <source>
        <dbReference type="ARBA" id="ARBA00000900"/>
    </source>
</evidence>
<dbReference type="AlphaFoldDB" id="A0A6D2ICP4"/>
<evidence type="ECO:0000313" key="5">
    <source>
        <dbReference type="EMBL" id="CAA7023031.1"/>
    </source>
</evidence>
<evidence type="ECO:0000256" key="4">
    <source>
        <dbReference type="SAM" id="MobiDB-lite"/>
    </source>
</evidence>
<reference evidence="5" key="1">
    <citation type="submission" date="2020-01" db="EMBL/GenBank/DDBJ databases">
        <authorList>
            <person name="Mishra B."/>
        </authorList>
    </citation>
    <scope>NUCLEOTIDE SEQUENCE [LARGE SCALE GENOMIC DNA]</scope>
</reference>
<feature type="region of interest" description="Disordered" evidence="4">
    <location>
        <begin position="277"/>
        <end position="296"/>
    </location>
</feature>
<gene>
    <name evidence="5" type="ORF">MERR_LOCUS10266</name>
</gene>
<dbReference type="InterPro" id="IPR014729">
    <property type="entry name" value="Rossmann-like_a/b/a_fold"/>
</dbReference>
<dbReference type="CDD" id="cd01989">
    <property type="entry name" value="USP_STK_Ubox_N"/>
    <property type="match status" value="1"/>
</dbReference>
<evidence type="ECO:0000256" key="3">
    <source>
        <dbReference type="ARBA" id="ARBA00022786"/>
    </source>
</evidence>
<dbReference type="EC" id="2.3.2.27" evidence="2"/>
<dbReference type="EMBL" id="CACVBM020000765">
    <property type="protein sequence ID" value="CAA7023031.1"/>
    <property type="molecule type" value="Genomic_DNA"/>
</dbReference>
<evidence type="ECO:0000256" key="2">
    <source>
        <dbReference type="ARBA" id="ARBA00012483"/>
    </source>
</evidence>
<dbReference type="PANTHER" id="PTHR45647">
    <property type="entry name" value="OS02G0152300 PROTEIN"/>
    <property type="match status" value="1"/>
</dbReference>
<dbReference type="Gene3D" id="3.40.50.620">
    <property type="entry name" value="HUPs"/>
    <property type="match status" value="1"/>
</dbReference>
<organism evidence="5 6">
    <name type="scientific">Microthlaspi erraticum</name>
    <dbReference type="NCBI Taxonomy" id="1685480"/>
    <lineage>
        <taxon>Eukaryota</taxon>
        <taxon>Viridiplantae</taxon>
        <taxon>Streptophyta</taxon>
        <taxon>Embryophyta</taxon>
        <taxon>Tracheophyta</taxon>
        <taxon>Spermatophyta</taxon>
        <taxon>Magnoliopsida</taxon>
        <taxon>eudicotyledons</taxon>
        <taxon>Gunneridae</taxon>
        <taxon>Pentapetalae</taxon>
        <taxon>rosids</taxon>
        <taxon>malvids</taxon>
        <taxon>Brassicales</taxon>
        <taxon>Brassicaceae</taxon>
        <taxon>Coluteocarpeae</taxon>
        <taxon>Microthlaspi</taxon>
    </lineage>
</organism>
<feature type="region of interest" description="Disordered" evidence="4">
    <location>
        <begin position="235"/>
        <end position="264"/>
    </location>
</feature>
<sequence length="328" mass="36745">MEFEGARKNNMEEEEEETVMDERIYVALGRETAKNKSNLTWVIDNSPGNKICIVLVHRPAQMIPVLGTKFDAATVDEELVRAYRGKQKAKTEKILDDYLRICLHKGVQAEKLCVEMDSIEKGIVQMISENKVRKFIMGAAEDKHYSTYCVLSFTLVFLFTGLESDIGGDSICRNMEDLRSKKAIFVCQHASATCHIRFICKGHHIHTREGRMDEVRALSSLLSDFQRLVLSSQCSKNSDMHSGSSKGKGECEEEEEERASRTSSCRSAGTLSYFGGSEASSSLTEDKSNHSSPPSLPCTGMGLGMINFLINSTKLWQRLAIQNHKHCE</sequence>
<keyword evidence="3" id="KW-0833">Ubl conjugation pathway</keyword>
<comment type="catalytic activity">
    <reaction evidence="1">
        <text>S-ubiquitinyl-[E2 ubiquitin-conjugating enzyme]-L-cysteine + [acceptor protein]-L-lysine = [E2 ubiquitin-conjugating enzyme]-L-cysteine + N(6)-ubiquitinyl-[acceptor protein]-L-lysine.</text>
        <dbReference type="EC" id="2.3.2.27"/>
    </reaction>
</comment>
<proteinExistence type="predicted"/>
<name>A0A6D2ICP4_9BRAS</name>
<keyword evidence="6" id="KW-1185">Reference proteome</keyword>
<comment type="caution">
    <text evidence="5">The sequence shown here is derived from an EMBL/GenBank/DDBJ whole genome shotgun (WGS) entry which is preliminary data.</text>
</comment>
<dbReference type="InterPro" id="IPR051348">
    <property type="entry name" value="U-box_ubiquitin_ligases"/>
</dbReference>
<protein>
    <recommendedName>
        <fullName evidence="2">RING-type E3 ubiquitin transferase</fullName>
        <ecNumber evidence="2">2.3.2.27</ecNumber>
    </recommendedName>
</protein>
<dbReference type="Proteomes" id="UP000467841">
    <property type="component" value="Unassembled WGS sequence"/>
</dbReference>
<dbReference type="OrthoDB" id="10064100at2759"/>
<dbReference type="PANTHER" id="PTHR45647:SF100">
    <property type="entry name" value="U-BOX DOMAIN-CONTAINING PROTEIN 33"/>
    <property type="match status" value="1"/>
</dbReference>